<name>A0ACC2L202_PERAE</name>
<organism evidence="1 2">
    <name type="scientific">Persea americana</name>
    <name type="common">Avocado</name>
    <dbReference type="NCBI Taxonomy" id="3435"/>
    <lineage>
        <taxon>Eukaryota</taxon>
        <taxon>Viridiplantae</taxon>
        <taxon>Streptophyta</taxon>
        <taxon>Embryophyta</taxon>
        <taxon>Tracheophyta</taxon>
        <taxon>Spermatophyta</taxon>
        <taxon>Magnoliopsida</taxon>
        <taxon>Magnoliidae</taxon>
        <taxon>Laurales</taxon>
        <taxon>Lauraceae</taxon>
        <taxon>Persea</taxon>
    </lineage>
</organism>
<dbReference type="Proteomes" id="UP001234297">
    <property type="component" value="Chromosome 6"/>
</dbReference>
<sequence>MKWGNRWLFKDGYDMGDPGSGMGGGDLRGNREDSGEGRDGGEGADREPEEERSREMETGVEEMEGDDGAAA</sequence>
<keyword evidence="2" id="KW-1185">Reference proteome</keyword>
<dbReference type="EMBL" id="CM056814">
    <property type="protein sequence ID" value="KAJ8627421.1"/>
    <property type="molecule type" value="Genomic_DNA"/>
</dbReference>
<evidence type="ECO:0000313" key="1">
    <source>
        <dbReference type="EMBL" id="KAJ8627421.1"/>
    </source>
</evidence>
<comment type="caution">
    <text evidence="1">The sequence shown here is derived from an EMBL/GenBank/DDBJ whole genome shotgun (WGS) entry which is preliminary data.</text>
</comment>
<gene>
    <name evidence="1" type="ORF">MRB53_020728</name>
</gene>
<accession>A0ACC2L202</accession>
<protein>
    <submittedName>
        <fullName evidence="1">Uncharacterized protein</fullName>
    </submittedName>
</protein>
<proteinExistence type="predicted"/>
<reference evidence="1 2" key="1">
    <citation type="journal article" date="2022" name="Hortic Res">
        <title>A haplotype resolved chromosomal level avocado genome allows analysis of novel avocado genes.</title>
        <authorList>
            <person name="Nath O."/>
            <person name="Fletcher S.J."/>
            <person name="Hayward A."/>
            <person name="Shaw L.M."/>
            <person name="Masouleh A.K."/>
            <person name="Furtado A."/>
            <person name="Henry R.J."/>
            <person name="Mitter N."/>
        </authorList>
    </citation>
    <scope>NUCLEOTIDE SEQUENCE [LARGE SCALE GENOMIC DNA]</scope>
    <source>
        <strain evidence="2">cv. Hass</strain>
    </source>
</reference>
<evidence type="ECO:0000313" key="2">
    <source>
        <dbReference type="Proteomes" id="UP001234297"/>
    </source>
</evidence>